<reference evidence="1 2" key="1">
    <citation type="submission" date="2014-06" db="EMBL/GenBank/DDBJ databases">
        <title>Draft genome sequence of Paenibacillus sp. MSt1.</title>
        <authorList>
            <person name="Aw Y.K."/>
            <person name="Ong K.S."/>
            <person name="Gan H.M."/>
            <person name="Lee S.M."/>
        </authorList>
    </citation>
    <scope>NUCLEOTIDE SEQUENCE [LARGE SCALE GENOMIC DNA]</scope>
    <source>
        <strain evidence="1 2">MSt1</strain>
    </source>
</reference>
<organism evidence="1 2">
    <name type="scientific">Paenibacillus tyrfis</name>
    <dbReference type="NCBI Taxonomy" id="1501230"/>
    <lineage>
        <taxon>Bacteria</taxon>
        <taxon>Bacillati</taxon>
        <taxon>Bacillota</taxon>
        <taxon>Bacilli</taxon>
        <taxon>Bacillales</taxon>
        <taxon>Paenibacillaceae</taxon>
        <taxon>Paenibacillus</taxon>
    </lineage>
</organism>
<evidence type="ECO:0000313" key="2">
    <source>
        <dbReference type="Proteomes" id="UP000028123"/>
    </source>
</evidence>
<dbReference type="EMBL" id="JNVM01000010">
    <property type="protein sequence ID" value="KEQ25547.1"/>
    <property type="molecule type" value="Genomic_DNA"/>
</dbReference>
<sequence length="110" mass="12416">MPVPAQSLHTHTHRRSIPMEKAAQLGNVVETYKIENTTISIYDGALAETPEENEKRINELRQMIWVLCKKRMAESEVIQAYHQAATEAERDALLPALEAEGFTVVPKYAP</sequence>
<protein>
    <submittedName>
        <fullName evidence="1">Uncharacterized protein</fullName>
    </submittedName>
</protein>
<comment type="caution">
    <text evidence="1">The sequence shown here is derived from an EMBL/GenBank/DDBJ whole genome shotgun (WGS) entry which is preliminary data.</text>
</comment>
<accession>A0A081P4C4</accession>
<keyword evidence="2" id="KW-1185">Reference proteome</keyword>
<gene>
    <name evidence="1" type="ORF">ET33_02160</name>
</gene>
<dbReference type="AlphaFoldDB" id="A0A081P4C4"/>
<evidence type="ECO:0000313" key="1">
    <source>
        <dbReference type="EMBL" id="KEQ25547.1"/>
    </source>
</evidence>
<dbReference type="Proteomes" id="UP000028123">
    <property type="component" value="Unassembled WGS sequence"/>
</dbReference>
<proteinExistence type="predicted"/>
<dbReference type="eggNOG" id="ENOG50305XG">
    <property type="taxonomic scope" value="Bacteria"/>
</dbReference>
<name>A0A081P4C4_9BACL</name>